<dbReference type="EMBL" id="CP023693">
    <property type="protein sequence ID" value="QEV33268.1"/>
    <property type="molecule type" value="Genomic_DNA"/>
</dbReference>
<name>A0AAV4KMJ7_9ACTN</name>
<evidence type="ECO:0000256" key="1">
    <source>
        <dbReference type="SAM" id="MobiDB-lite"/>
    </source>
</evidence>
<feature type="region of interest" description="Disordered" evidence="1">
    <location>
        <begin position="45"/>
        <end position="68"/>
    </location>
</feature>
<organism evidence="3 6">
    <name type="scientific">Streptomyces cinereoruber</name>
    <dbReference type="NCBI Taxonomy" id="67260"/>
    <lineage>
        <taxon>Bacteria</taxon>
        <taxon>Bacillati</taxon>
        <taxon>Actinomycetota</taxon>
        <taxon>Actinomycetes</taxon>
        <taxon>Kitasatosporales</taxon>
        <taxon>Streptomycetaceae</taxon>
        <taxon>Streptomyces</taxon>
    </lineage>
</organism>
<proteinExistence type="predicted"/>
<dbReference type="GeneID" id="95455032"/>
<dbReference type="Proteomes" id="UP000642014">
    <property type="component" value="Unassembled WGS sequence"/>
</dbReference>
<protein>
    <recommendedName>
        <fullName evidence="2">Minor tail T domain-containing protein</fullName>
    </recommendedName>
</protein>
<dbReference type="AlphaFoldDB" id="A0AAV4KMJ7"/>
<reference evidence="3 6" key="1">
    <citation type="journal article" date="2014" name="Int. J. Syst. Evol. Microbiol.">
        <title>Complete genome sequence of Corynebacterium casei LMG S-19264T (=DSM 44701T), isolated from a smear-ripened cheese.</title>
        <authorList>
            <consortium name="US DOE Joint Genome Institute (JGI-PGF)"/>
            <person name="Walter F."/>
            <person name="Albersmeier A."/>
            <person name="Kalinowski J."/>
            <person name="Ruckert C."/>
        </authorList>
    </citation>
    <scope>NUCLEOTIDE SEQUENCE [LARGE SCALE GENOMIC DNA]</scope>
    <source>
        <strain evidence="3 6">JCM 4205</strain>
    </source>
</reference>
<sequence length="95" mass="10057">MLADIDSDELTDWLAYEQVTGPLGPTRADVLHGIRAAVTANSVAGKGRKATPRDFIPTWDQAPPSPEDMFETVRTVTALLGGTDHTAGGHDADAQ</sequence>
<reference evidence="3" key="3">
    <citation type="submission" date="2023-08" db="EMBL/GenBank/DDBJ databases">
        <authorList>
            <person name="Sun Q."/>
            <person name="Ohkuma M."/>
        </authorList>
    </citation>
    <scope>NUCLEOTIDE SEQUENCE</scope>
    <source>
        <strain evidence="3">JCM 4205</strain>
    </source>
</reference>
<evidence type="ECO:0000313" key="3">
    <source>
        <dbReference type="EMBL" id="GGR37995.1"/>
    </source>
</evidence>
<reference evidence="4 5" key="2">
    <citation type="submission" date="2017-09" db="EMBL/GenBank/DDBJ databases">
        <authorList>
            <person name="Lee N."/>
            <person name="Cho B.-K."/>
        </authorList>
    </citation>
    <scope>NUCLEOTIDE SEQUENCE [LARGE SCALE GENOMIC DNA]</scope>
    <source>
        <strain evidence="4 5">ATCC 19740</strain>
    </source>
</reference>
<evidence type="ECO:0000259" key="2">
    <source>
        <dbReference type="Pfam" id="PF06223"/>
    </source>
</evidence>
<dbReference type="Proteomes" id="UP000326029">
    <property type="component" value="Chromosome"/>
</dbReference>
<dbReference type="EMBL" id="BMSJ01000009">
    <property type="protein sequence ID" value="GGR37995.1"/>
    <property type="molecule type" value="Genomic_DNA"/>
</dbReference>
<dbReference type="RefSeq" id="WP_152370253.1">
    <property type="nucleotide sequence ID" value="NZ_BMSJ01000009.1"/>
</dbReference>
<dbReference type="InterPro" id="IPR009350">
    <property type="entry name" value="Phage_tail_T"/>
</dbReference>
<evidence type="ECO:0000313" key="4">
    <source>
        <dbReference type="EMBL" id="QEV33268.1"/>
    </source>
</evidence>
<evidence type="ECO:0000313" key="6">
    <source>
        <dbReference type="Proteomes" id="UP000642014"/>
    </source>
</evidence>
<evidence type="ECO:0000313" key="5">
    <source>
        <dbReference type="Proteomes" id="UP000326029"/>
    </source>
</evidence>
<keyword evidence="5" id="KW-1185">Reference proteome</keyword>
<accession>A0AAV4KMJ7</accession>
<gene>
    <name evidence="4" type="ORF">CP977_14750</name>
    <name evidence="3" type="ORF">GCM10010497_46120</name>
</gene>
<feature type="domain" description="Minor tail T" evidence="2">
    <location>
        <begin position="6"/>
        <end position="77"/>
    </location>
</feature>
<dbReference type="Pfam" id="PF06223">
    <property type="entry name" value="Phage_tail_T"/>
    <property type="match status" value="1"/>
</dbReference>